<organism evidence="3 4">
    <name type="scientific">Emiliania huxleyi (strain CCMP1516)</name>
    <dbReference type="NCBI Taxonomy" id="280463"/>
    <lineage>
        <taxon>Eukaryota</taxon>
        <taxon>Haptista</taxon>
        <taxon>Haptophyta</taxon>
        <taxon>Prymnesiophyceae</taxon>
        <taxon>Isochrysidales</taxon>
        <taxon>Noelaerhabdaceae</taxon>
        <taxon>Emiliania</taxon>
    </lineage>
</organism>
<dbReference type="AlphaFoldDB" id="A0A0D3KHB6"/>
<feature type="repeat" description="TPR" evidence="1">
    <location>
        <begin position="352"/>
        <end position="385"/>
    </location>
</feature>
<sequence>MSHPSLVMGVALLAAAVAAERVCVDPGGASCSEAPDAALSDALSANEVDHNRESAEACRHFFCGDAAAEVALPQMSRHPLGHGPLVDIVEGAGEEEHSIYVTEAPLFSAAECDEVVALAEAEGGGLPSTKSGKYRIGKAWVREMPGVLSWFNGALETKLYPALAQLFPAHVSSTAQLRAHSVAILKYNESHPATDVHIDDALLAFTVALSPSSSFEGGGTYFESLRAVLPMGQGMVLPMEQGMVTFRPGAVRHAGHAVSSGLRYVLGGFIALADRVEHVRRLNERGNRLLLAPSPTAPELEQADRLFAQGLRLNPHCSLCHANRADALLRLDRPAEAEEELKAQTALLPLDSDAHFSLGVALRAQGRTAEAVQAYQAALRLVPRDFDAWVNLAAALADLERFGEEADAYEHAAELRPSEALPWLNLGEARLSTGDEAAAELAFRRASAAAPTDARPFLSLGRLSARQSRPAEAIDLFYQGALANSEYFDEAKQGIATARTQQGRLSEALADFESAQRMAPNSEKVRAAVEDVRRQAAALARVEAGLEDRAAEVCGTPCRDVVDTSGYAVCAVSWADGCGDAPPPDGFSAASRVADLCERTCAFYLLRSGAVVDEASGEATETAAGEANEAAAAP</sequence>
<dbReference type="InterPro" id="IPR011990">
    <property type="entry name" value="TPR-like_helical_dom_sf"/>
</dbReference>
<dbReference type="InterPro" id="IPR019734">
    <property type="entry name" value="TPR_rpt"/>
</dbReference>
<keyword evidence="1" id="KW-0802">TPR repeat</keyword>
<evidence type="ECO:0000313" key="4">
    <source>
        <dbReference type="Proteomes" id="UP000013827"/>
    </source>
</evidence>
<evidence type="ECO:0000256" key="2">
    <source>
        <dbReference type="SAM" id="SignalP"/>
    </source>
</evidence>
<dbReference type="HOGENOM" id="CLU_433095_0_0_1"/>
<feature type="chain" id="PRO_5044291810" description="Fe2OG dioxygenase domain-containing protein" evidence="2">
    <location>
        <begin position="20"/>
        <end position="634"/>
    </location>
</feature>
<protein>
    <recommendedName>
        <fullName evidence="5">Fe2OG dioxygenase domain-containing protein</fullName>
    </recommendedName>
</protein>
<proteinExistence type="predicted"/>
<dbReference type="SMART" id="SM00028">
    <property type="entry name" value="TPR"/>
    <property type="match status" value="6"/>
</dbReference>
<dbReference type="InterPro" id="IPR052943">
    <property type="entry name" value="TMTC_O-mannosyl-trnsfr"/>
</dbReference>
<dbReference type="EnsemblProtists" id="EOD35151">
    <property type="protein sequence ID" value="EOD35151"/>
    <property type="gene ID" value="EMIHUDRAFT_467430"/>
</dbReference>
<dbReference type="PANTHER" id="PTHR44809">
    <property type="match status" value="1"/>
</dbReference>
<accession>A0A0D3KHB6</accession>
<evidence type="ECO:0000256" key="1">
    <source>
        <dbReference type="PROSITE-ProRule" id="PRU00339"/>
    </source>
</evidence>
<dbReference type="eggNOG" id="KOG4626">
    <property type="taxonomic scope" value="Eukaryota"/>
</dbReference>
<keyword evidence="4" id="KW-1185">Reference proteome</keyword>
<feature type="repeat" description="TPR" evidence="1">
    <location>
        <begin position="386"/>
        <end position="419"/>
    </location>
</feature>
<dbReference type="Pfam" id="PF13432">
    <property type="entry name" value="TPR_16"/>
    <property type="match status" value="2"/>
</dbReference>
<dbReference type="Gene3D" id="1.25.40.10">
    <property type="entry name" value="Tetratricopeptide repeat domain"/>
    <property type="match status" value="3"/>
</dbReference>
<dbReference type="PROSITE" id="PS50293">
    <property type="entry name" value="TPR_REGION"/>
    <property type="match status" value="1"/>
</dbReference>
<dbReference type="Pfam" id="PF13181">
    <property type="entry name" value="TPR_8"/>
    <property type="match status" value="1"/>
</dbReference>
<reference evidence="4" key="1">
    <citation type="journal article" date="2013" name="Nature">
        <title>Pan genome of the phytoplankton Emiliania underpins its global distribution.</title>
        <authorList>
            <person name="Read B.A."/>
            <person name="Kegel J."/>
            <person name="Klute M.J."/>
            <person name="Kuo A."/>
            <person name="Lefebvre S.C."/>
            <person name="Maumus F."/>
            <person name="Mayer C."/>
            <person name="Miller J."/>
            <person name="Monier A."/>
            <person name="Salamov A."/>
            <person name="Young J."/>
            <person name="Aguilar M."/>
            <person name="Claverie J.M."/>
            <person name="Frickenhaus S."/>
            <person name="Gonzalez K."/>
            <person name="Herman E.K."/>
            <person name="Lin Y.C."/>
            <person name="Napier J."/>
            <person name="Ogata H."/>
            <person name="Sarno A.F."/>
            <person name="Shmutz J."/>
            <person name="Schroeder D."/>
            <person name="de Vargas C."/>
            <person name="Verret F."/>
            <person name="von Dassow P."/>
            <person name="Valentin K."/>
            <person name="Van de Peer Y."/>
            <person name="Wheeler G."/>
            <person name="Dacks J.B."/>
            <person name="Delwiche C.F."/>
            <person name="Dyhrman S.T."/>
            <person name="Glockner G."/>
            <person name="John U."/>
            <person name="Richards T."/>
            <person name="Worden A.Z."/>
            <person name="Zhang X."/>
            <person name="Grigoriev I.V."/>
            <person name="Allen A.E."/>
            <person name="Bidle K."/>
            <person name="Borodovsky M."/>
            <person name="Bowler C."/>
            <person name="Brownlee C."/>
            <person name="Cock J.M."/>
            <person name="Elias M."/>
            <person name="Gladyshev V.N."/>
            <person name="Groth M."/>
            <person name="Guda C."/>
            <person name="Hadaegh A."/>
            <person name="Iglesias-Rodriguez M.D."/>
            <person name="Jenkins J."/>
            <person name="Jones B.M."/>
            <person name="Lawson T."/>
            <person name="Leese F."/>
            <person name="Lindquist E."/>
            <person name="Lobanov A."/>
            <person name="Lomsadze A."/>
            <person name="Malik S.B."/>
            <person name="Marsh M.E."/>
            <person name="Mackinder L."/>
            <person name="Mock T."/>
            <person name="Mueller-Roeber B."/>
            <person name="Pagarete A."/>
            <person name="Parker M."/>
            <person name="Probert I."/>
            <person name="Quesneville H."/>
            <person name="Raines C."/>
            <person name="Rensing S.A."/>
            <person name="Riano-Pachon D.M."/>
            <person name="Richier S."/>
            <person name="Rokitta S."/>
            <person name="Shiraiwa Y."/>
            <person name="Soanes D.M."/>
            <person name="van der Giezen M."/>
            <person name="Wahlund T.M."/>
            <person name="Williams B."/>
            <person name="Wilson W."/>
            <person name="Wolfe G."/>
            <person name="Wurch L.L."/>
        </authorList>
    </citation>
    <scope>NUCLEOTIDE SEQUENCE</scope>
</reference>
<dbReference type="PANTHER" id="PTHR44809:SF1">
    <property type="entry name" value="PROTEIN O-MANNOSYL-TRANSFERASE TMTC1"/>
    <property type="match status" value="1"/>
</dbReference>
<evidence type="ECO:0000313" key="3">
    <source>
        <dbReference type="EnsemblProtists" id="EOD35151"/>
    </source>
</evidence>
<evidence type="ECO:0008006" key="5">
    <source>
        <dbReference type="Google" id="ProtNLM"/>
    </source>
</evidence>
<keyword evidence="2" id="KW-0732">Signal</keyword>
<dbReference type="SUPFAM" id="SSF48452">
    <property type="entry name" value="TPR-like"/>
    <property type="match status" value="1"/>
</dbReference>
<feature type="signal peptide" evidence="2">
    <location>
        <begin position="1"/>
        <end position="19"/>
    </location>
</feature>
<dbReference type="PROSITE" id="PS50005">
    <property type="entry name" value="TPR"/>
    <property type="match status" value="2"/>
</dbReference>
<dbReference type="PaxDb" id="2903-EOD35151"/>
<reference evidence="3" key="2">
    <citation type="submission" date="2024-10" db="UniProtKB">
        <authorList>
            <consortium name="EnsemblProtists"/>
        </authorList>
    </citation>
    <scope>IDENTIFICATION</scope>
</reference>
<dbReference type="KEGG" id="ehx:EMIHUDRAFT_467430"/>
<dbReference type="GeneID" id="17280421"/>
<dbReference type="STRING" id="2903.R1FHY8"/>
<dbReference type="Proteomes" id="UP000013827">
    <property type="component" value="Unassembled WGS sequence"/>
</dbReference>
<dbReference type="RefSeq" id="XP_005787580.1">
    <property type="nucleotide sequence ID" value="XM_005787523.1"/>
</dbReference>
<name>A0A0D3KHB6_EMIH1</name>
<dbReference type="Gene3D" id="2.60.120.620">
    <property type="entry name" value="q2cbj1_9rhob like domain"/>
    <property type="match status" value="1"/>
</dbReference>